<accession>A0A4Y4D1V4</accession>
<dbReference type="AlphaFoldDB" id="A0A4Y4D1V4"/>
<feature type="region of interest" description="Disordered" evidence="1">
    <location>
        <begin position="1"/>
        <end position="81"/>
    </location>
</feature>
<evidence type="ECO:0000256" key="1">
    <source>
        <dbReference type="SAM" id="MobiDB-lite"/>
    </source>
</evidence>
<evidence type="ECO:0000313" key="3">
    <source>
        <dbReference type="Proteomes" id="UP000318422"/>
    </source>
</evidence>
<reference evidence="2 3" key="1">
    <citation type="submission" date="2019-06" db="EMBL/GenBank/DDBJ databases">
        <title>Whole genome shotgun sequence of Zoogloea ramigera NBRC 15342.</title>
        <authorList>
            <person name="Hosoyama A."/>
            <person name="Uohara A."/>
            <person name="Ohji S."/>
            <person name="Ichikawa N."/>
        </authorList>
    </citation>
    <scope>NUCLEOTIDE SEQUENCE [LARGE SCALE GENOMIC DNA]</scope>
    <source>
        <strain evidence="2 3">NBRC 15342</strain>
    </source>
</reference>
<feature type="compositionally biased region" description="Basic and acidic residues" evidence="1">
    <location>
        <begin position="8"/>
        <end position="34"/>
    </location>
</feature>
<proteinExistence type="predicted"/>
<organism evidence="2 3">
    <name type="scientific">Zoogloea ramigera</name>
    <dbReference type="NCBI Taxonomy" id="350"/>
    <lineage>
        <taxon>Bacteria</taxon>
        <taxon>Pseudomonadati</taxon>
        <taxon>Pseudomonadota</taxon>
        <taxon>Betaproteobacteria</taxon>
        <taxon>Rhodocyclales</taxon>
        <taxon>Zoogloeaceae</taxon>
        <taxon>Zoogloea</taxon>
    </lineage>
</organism>
<protein>
    <submittedName>
        <fullName evidence="2">Uncharacterized protein</fullName>
    </submittedName>
</protein>
<keyword evidence="3" id="KW-1185">Reference proteome</keyword>
<name>A0A4Y4D1V4_ZOORA</name>
<gene>
    <name evidence="2" type="ORF">ZRA01_36360</name>
</gene>
<sequence>METVGSDEAGKASADDEDGRVHSRDPDSGRKAGDVRTTGRSAASCSGRVMAILVPGPASNRPAWSERKNTGDRAAKRPSSSGWPFCLQIKELLELDVERAMGVDNVEWR</sequence>
<evidence type="ECO:0000313" key="2">
    <source>
        <dbReference type="EMBL" id="GEC97563.1"/>
    </source>
</evidence>
<comment type="caution">
    <text evidence="2">The sequence shown here is derived from an EMBL/GenBank/DDBJ whole genome shotgun (WGS) entry which is preliminary data.</text>
</comment>
<feature type="compositionally biased region" description="Basic and acidic residues" evidence="1">
    <location>
        <begin position="64"/>
        <end position="75"/>
    </location>
</feature>
<dbReference type="EMBL" id="BJNV01000098">
    <property type="protein sequence ID" value="GEC97563.1"/>
    <property type="molecule type" value="Genomic_DNA"/>
</dbReference>
<dbReference type="Proteomes" id="UP000318422">
    <property type="component" value="Unassembled WGS sequence"/>
</dbReference>